<dbReference type="AlphaFoldDB" id="D4F0K6"/>
<proteinExistence type="predicted"/>
<comment type="caution">
    <text evidence="1">The sequence shown here is derived from an EMBL/GenBank/DDBJ whole genome shotgun (WGS) entry which is preliminary data.</text>
</comment>
<reference evidence="1 2" key="1">
    <citation type="submission" date="2010-02" db="EMBL/GenBank/DDBJ databases">
        <authorList>
            <person name="Weinstock G."/>
            <person name="Sodergren E."/>
            <person name="Clifton S."/>
            <person name="Fulton L."/>
            <person name="Fulton B."/>
            <person name="Courtney L."/>
            <person name="Fronick C."/>
            <person name="Harrison M."/>
            <person name="Strong C."/>
            <person name="Farmer C."/>
            <person name="Delahaunty K."/>
            <person name="Markovic C."/>
            <person name="Hall O."/>
            <person name="Minx P."/>
            <person name="Tomlinson C."/>
            <person name="Mitreva M."/>
            <person name="Nelson J."/>
            <person name="Hou S."/>
            <person name="Wollam A."/>
            <person name="Pepin K.H."/>
            <person name="Johnson M."/>
            <person name="Bhonagiri V."/>
            <person name="Zhang X."/>
            <person name="Suruliraj S."/>
            <person name="Warren W."/>
            <person name="Chinwalla A."/>
            <person name="Mardis E.R."/>
            <person name="Wilson R.K."/>
        </authorList>
    </citation>
    <scope>NUCLEOTIDE SEQUENCE [LARGE SCALE GENOMIC DNA]</scope>
    <source>
        <strain evidence="1 2">ATCC 23685</strain>
    </source>
</reference>
<accession>D4F0K6</accession>
<organism evidence="1 2">
    <name type="scientific">Edwardsiella tarda ATCC 23685</name>
    <dbReference type="NCBI Taxonomy" id="500638"/>
    <lineage>
        <taxon>Bacteria</taxon>
        <taxon>Pseudomonadati</taxon>
        <taxon>Pseudomonadota</taxon>
        <taxon>Gammaproteobacteria</taxon>
        <taxon>Enterobacterales</taxon>
        <taxon>Hafniaceae</taxon>
        <taxon>Edwardsiella</taxon>
    </lineage>
</organism>
<dbReference type="EMBL" id="ADGK01000011">
    <property type="protein sequence ID" value="EFE24711.1"/>
    <property type="molecule type" value="Genomic_DNA"/>
</dbReference>
<dbReference type="Proteomes" id="UP000003692">
    <property type="component" value="Unassembled WGS sequence"/>
</dbReference>
<sequence length="62" mass="7285">MLFFPALKRIKHPTTSIFHYFNMGIIFEFELKKHNHSHASLKTATTHVLPFFNMQSGMVLCF</sequence>
<evidence type="ECO:0000313" key="1">
    <source>
        <dbReference type="EMBL" id="EFE24711.1"/>
    </source>
</evidence>
<dbReference type="HOGENOM" id="CLU_2896934_0_0_6"/>
<evidence type="ECO:0000313" key="2">
    <source>
        <dbReference type="Proteomes" id="UP000003692"/>
    </source>
</evidence>
<gene>
    <name evidence="1" type="ORF">EDWATA_00231</name>
</gene>
<name>D4F0K6_EDWTA</name>
<protein>
    <submittedName>
        <fullName evidence="1">Uncharacterized protein</fullName>
    </submittedName>
</protein>